<reference evidence="1 2" key="1">
    <citation type="submission" date="2009-10" db="EMBL/GenBank/DDBJ databases">
        <authorList>
            <person name="Shrivastava S."/>
            <person name="Brinkac L.B."/>
            <person name="Brown J.L."/>
            <person name="Bruce D.B."/>
            <person name="Detter C."/>
            <person name="Green L.D."/>
            <person name="Munk C.A."/>
            <person name="Rogers Y.C."/>
            <person name="Tapia R."/>
            <person name="Saunders E.S."/>
            <person name="Sims D.R."/>
            <person name="Smith L.A."/>
            <person name="Smith T.J."/>
            <person name="Sutton G."/>
            <person name="Brettin T."/>
        </authorList>
    </citation>
    <scope>NUCLEOTIDE SEQUENCE [LARGE SCALE GENOMIC DNA]</scope>
    <source>
        <strain evidence="2">D str. 1873</strain>
    </source>
</reference>
<proteinExistence type="predicted"/>
<comment type="caution">
    <text evidence="1">The sequence shown here is derived from an EMBL/GenBank/DDBJ whole genome shotgun (WGS) entry which is preliminary data.</text>
</comment>
<dbReference type="EMBL" id="ACSJ01000017">
    <property type="protein sequence ID" value="EES90347.1"/>
    <property type="molecule type" value="Genomic_DNA"/>
</dbReference>
<gene>
    <name evidence="1" type="ORF">CLG_B2344</name>
</gene>
<accession>A0A9P2G5I2</accession>
<organism evidence="1 2">
    <name type="scientific">Clostridium botulinum D str. 1873</name>
    <dbReference type="NCBI Taxonomy" id="592027"/>
    <lineage>
        <taxon>Bacteria</taxon>
        <taxon>Bacillati</taxon>
        <taxon>Bacillota</taxon>
        <taxon>Clostridia</taxon>
        <taxon>Eubacteriales</taxon>
        <taxon>Clostridiaceae</taxon>
        <taxon>Clostridium</taxon>
    </lineage>
</organism>
<sequence>MADYQFKDEDYYCHKCEAGKELLNLDINFVGDNIETSILCNKCGHTRVVDSITTEQAEKDMLKDLEEYNNKI</sequence>
<protein>
    <submittedName>
        <fullName evidence="1">Uncharacterized protein</fullName>
    </submittedName>
</protein>
<dbReference type="AlphaFoldDB" id="A0A9P2G5I2"/>
<evidence type="ECO:0000313" key="2">
    <source>
        <dbReference type="Proteomes" id="UP000006160"/>
    </source>
</evidence>
<dbReference type="Proteomes" id="UP000006160">
    <property type="component" value="Unassembled WGS sequence"/>
</dbReference>
<evidence type="ECO:0000313" key="1">
    <source>
        <dbReference type="EMBL" id="EES90347.1"/>
    </source>
</evidence>
<name>A0A9P2G5I2_CLOBO</name>